<comment type="caution">
    <text evidence="1">The sequence shown here is derived from an EMBL/GenBank/DDBJ whole genome shotgun (WGS) entry which is preliminary data.</text>
</comment>
<evidence type="ECO:0000313" key="2">
    <source>
        <dbReference type="Proteomes" id="UP001166571"/>
    </source>
</evidence>
<evidence type="ECO:0000313" key="1">
    <source>
        <dbReference type="EMBL" id="MBY4635619.1"/>
    </source>
</evidence>
<name>A0ABS7M9F1_9SPHN</name>
<dbReference type="RefSeq" id="WP_222135437.1">
    <property type="nucleotide sequence ID" value="NZ_JAILXK010000001.1"/>
</dbReference>
<gene>
    <name evidence="1" type="ORF">K5P26_00525</name>
</gene>
<dbReference type="Proteomes" id="UP001166571">
    <property type="component" value="Unassembled WGS sequence"/>
</dbReference>
<organism evidence="1 2">
    <name type="scientific">Sphingopyxis jiangsuensis</name>
    <dbReference type="NCBI Taxonomy" id="2871171"/>
    <lineage>
        <taxon>Bacteria</taxon>
        <taxon>Pseudomonadati</taxon>
        <taxon>Pseudomonadota</taxon>
        <taxon>Alphaproteobacteria</taxon>
        <taxon>Sphingomonadales</taxon>
        <taxon>Sphingomonadaceae</taxon>
        <taxon>Sphingopyxis</taxon>
    </lineage>
</organism>
<keyword evidence="2" id="KW-1185">Reference proteome</keyword>
<sequence>MARRLAAARIDGKHQMGLTMRTNRVQNGVTLNALVGRMATISASLVRFGDKEERTGCG</sequence>
<dbReference type="EMBL" id="JAILXK010000001">
    <property type="protein sequence ID" value="MBY4635619.1"/>
    <property type="molecule type" value="Genomic_DNA"/>
</dbReference>
<accession>A0ABS7M9F1</accession>
<proteinExistence type="predicted"/>
<protein>
    <submittedName>
        <fullName evidence="1">Uncharacterized protein</fullName>
    </submittedName>
</protein>
<reference evidence="1" key="1">
    <citation type="submission" date="2021-08" db="EMBL/GenBank/DDBJ databases">
        <title>Sphingopyxis panaciterrulae sp. nov., isolated from the surface water of the Yellow Sea.</title>
        <authorList>
            <person name="Gao Z."/>
            <person name="Zhang D."/>
            <person name="Zhang A."/>
        </authorList>
    </citation>
    <scope>NUCLEOTIDE SEQUENCE</scope>
    <source>
        <strain evidence="1">XHP0097</strain>
    </source>
</reference>